<reference evidence="2 3" key="1">
    <citation type="submission" date="2017-06" db="EMBL/GenBank/DDBJ databases">
        <title>Draft genome sequence of a variant of Elsinoe murrayae.</title>
        <authorList>
            <person name="Cheng Q."/>
        </authorList>
    </citation>
    <scope>NUCLEOTIDE SEQUENCE [LARGE SCALE GENOMIC DNA]</scope>
    <source>
        <strain evidence="2 3">CQ-2017a</strain>
    </source>
</reference>
<dbReference type="InParanoid" id="A0A2K1QXA1"/>
<protein>
    <submittedName>
        <fullName evidence="2">Uncharacterized protein</fullName>
    </submittedName>
</protein>
<organism evidence="2 3">
    <name type="scientific">Sphaceloma murrayae</name>
    <dbReference type="NCBI Taxonomy" id="2082308"/>
    <lineage>
        <taxon>Eukaryota</taxon>
        <taxon>Fungi</taxon>
        <taxon>Dikarya</taxon>
        <taxon>Ascomycota</taxon>
        <taxon>Pezizomycotina</taxon>
        <taxon>Dothideomycetes</taxon>
        <taxon>Dothideomycetidae</taxon>
        <taxon>Myriangiales</taxon>
        <taxon>Elsinoaceae</taxon>
        <taxon>Sphaceloma</taxon>
    </lineage>
</organism>
<proteinExistence type="predicted"/>
<accession>A0A2K1QXA1</accession>
<dbReference type="Proteomes" id="UP000243797">
    <property type="component" value="Unassembled WGS sequence"/>
</dbReference>
<dbReference type="AlphaFoldDB" id="A0A2K1QXA1"/>
<evidence type="ECO:0000313" key="2">
    <source>
        <dbReference type="EMBL" id="PNS19639.1"/>
    </source>
</evidence>
<comment type="caution">
    <text evidence="2">The sequence shown here is derived from an EMBL/GenBank/DDBJ whole genome shotgun (WGS) entry which is preliminary data.</text>
</comment>
<sequence length="295" mass="33235">MPTLINARAPPQRLHPKKHQAKGKPVAKPATSAPPSAAKASKVLPLIRNPKPLQGREQRDLLASIVRPRPFPFLRLPVELRHMVYHHVDQDFTDAGRRIWFTYGTGMTVPKAKVNKEMWNLVLTGPEIREEVLPYLYAGRKFGIHLEYSAPKVGLKMPGLEVGLVADLAMRVSGATMGWVDGYLKIQDFFQAGEHLDKLEVEIHRPRKKMSEDRIVFVPDFKDLLAEWKDLKVIRRVNIRGAGMNVPWFVDQLEVAENERLHQMHPEKCRTSGGNSVDGPGEESSGDGDLLDGRP</sequence>
<evidence type="ECO:0000313" key="3">
    <source>
        <dbReference type="Proteomes" id="UP000243797"/>
    </source>
</evidence>
<feature type="region of interest" description="Disordered" evidence="1">
    <location>
        <begin position="1"/>
        <end position="40"/>
    </location>
</feature>
<feature type="region of interest" description="Disordered" evidence="1">
    <location>
        <begin position="264"/>
        <end position="295"/>
    </location>
</feature>
<keyword evidence="3" id="KW-1185">Reference proteome</keyword>
<evidence type="ECO:0000256" key="1">
    <source>
        <dbReference type="SAM" id="MobiDB-lite"/>
    </source>
</evidence>
<name>A0A2K1QXA1_9PEZI</name>
<gene>
    <name evidence="2" type="ORF">CAC42_7483</name>
</gene>
<feature type="compositionally biased region" description="Acidic residues" evidence="1">
    <location>
        <begin position="280"/>
        <end position="295"/>
    </location>
</feature>
<dbReference type="EMBL" id="NKHZ01000031">
    <property type="protein sequence ID" value="PNS19639.1"/>
    <property type="molecule type" value="Genomic_DNA"/>
</dbReference>
<feature type="compositionally biased region" description="Low complexity" evidence="1">
    <location>
        <begin position="27"/>
        <end position="40"/>
    </location>
</feature>